<evidence type="ECO:0000256" key="1">
    <source>
        <dbReference type="SAM" id="MobiDB-lite"/>
    </source>
</evidence>
<protein>
    <submittedName>
        <fullName evidence="3">Uncharacterized protein LOC111110842</fullName>
    </submittedName>
</protein>
<keyword evidence="2" id="KW-1185">Reference proteome</keyword>
<sequence length="388" mass="44286">MEFKLQKRISEGLENVKRGVLKFAMLKIEHCNTNYSVGFSNAQLLYKCIQDDKPKSKVLSVRFDSLFTDGVKLLSDLADDDERFETLELYEKTAFELLNNFFKNVDHHEDSLRKVFEMKRAVSETDITIALAEHLLGRLAPGHTYIIDDRVKGKCVCGCGVEPEFGNTGIGHEAVWHGHIDILLSSHLGLPTSAVKTVAGCQPDLQSNYEEKEETSSSPKRRKIQGDEENTDISPGGKSDVEVKQSIGGALEQTLAQTIVFSLLQKQKHPELKNVLIPNILISPQEVQIVMYDAEYDVLLCSNIIKLFEPAAHWLIPDTLIILWMVRHYRKFCSGLVPMLHRYRSHFRELTEQTWEIYTQSLRSGVSDFPMIAKFDFHTDLMYSKEIY</sequence>
<accession>A0A8B8BK10</accession>
<dbReference type="Proteomes" id="UP000694844">
    <property type="component" value="Chromosome 9"/>
</dbReference>
<feature type="region of interest" description="Disordered" evidence="1">
    <location>
        <begin position="204"/>
        <end position="239"/>
    </location>
</feature>
<dbReference type="KEGG" id="cvn:111110842"/>
<evidence type="ECO:0000313" key="3">
    <source>
        <dbReference type="RefSeq" id="XP_022303184.1"/>
    </source>
</evidence>
<gene>
    <name evidence="3" type="primary">LOC111110842</name>
</gene>
<dbReference type="AlphaFoldDB" id="A0A8B8BK10"/>
<evidence type="ECO:0000313" key="2">
    <source>
        <dbReference type="Proteomes" id="UP000694844"/>
    </source>
</evidence>
<dbReference type="OrthoDB" id="6152990at2759"/>
<organism evidence="2 3">
    <name type="scientific">Crassostrea virginica</name>
    <name type="common">Eastern oyster</name>
    <dbReference type="NCBI Taxonomy" id="6565"/>
    <lineage>
        <taxon>Eukaryota</taxon>
        <taxon>Metazoa</taxon>
        <taxon>Spiralia</taxon>
        <taxon>Lophotrochozoa</taxon>
        <taxon>Mollusca</taxon>
        <taxon>Bivalvia</taxon>
        <taxon>Autobranchia</taxon>
        <taxon>Pteriomorphia</taxon>
        <taxon>Ostreida</taxon>
        <taxon>Ostreoidea</taxon>
        <taxon>Ostreidae</taxon>
        <taxon>Crassostrea</taxon>
    </lineage>
</organism>
<proteinExistence type="predicted"/>
<dbReference type="RefSeq" id="XP_022303184.1">
    <property type="nucleotide sequence ID" value="XM_022447476.1"/>
</dbReference>
<reference evidence="3" key="1">
    <citation type="submission" date="2025-08" db="UniProtKB">
        <authorList>
            <consortium name="RefSeq"/>
        </authorList>
    </citation>
    <scope>IDENTIFICATION</scope>
    <source>
        <tissue evidence="3">Whole sample</tissue>
    </source>
</reference>
<name>A0A8B8BK10_CRAVI</name>
<dbReference type="GeneID" id="111110842"/>